<name>A0ABS8STB3_DATST</name>
<keyword evidence="4" id="KW-0472">Membrane</keyword>
<evidence type="ECO:0000313" key="10">
    <source>
        <dbReference type="Proteomes" id="UP000823775"/>
    </source>
</evidence>
<dbReference type="InterPro" id="IPR002013">
    <property type="entry name" value="SAC_dom"/>
</dbReference>
<evidence type="ECO:0000256" key="4">
    <source>
        <dbReference type="ARBA" id="ARBA00023136"/>
    </source>
</evidence>
<evidence type="ECO:0000259" key="8">
    <source>
        <dbReference type="PROSITE" id="PS50275"/>
    </source>
</evidence>
<proteinExistence type="predicted"/>
<comment type="caution">
    <text evidence="9">The sequence shown here is derived from an EMBL/GenBank/DDBJ whole genome shotgun (WGS) entry which is preliminary data.</text>
</comment>
<comment type="subunit">
    <text evidence="6">Component of the PI(3,5)P2 regulatory complex at least composed of ATG18, SAC/FIG4, FAB1 and VAC14.</text>
</comment>
<dbReference type="PANTHER" id="PTHR45738:SF25">
    <property type="entry name" value="PHOSPHOINOSITIDE PHOSPHATASE SAC3-RELATED"/>
    <property type="match status" value="1"/>
</dbReference>
<evidence type="ECO:0000256" key="5">
    <source>
        <dbReference type="ARBA" id="ARBA00023337"/>
    </source>
</evidence>
<dbReference type="PANTHER" id="PTHR45738">
    <property type="entry name" value="POLYPHOSPHOINOSITIDE PHOSPHATASE"/>
    <property type="match status" value="1"/>
</dbReference>
<accession>A0ABS8STB3</accession>
<organism evidence="9 10">
    <name type="scientific">Datura stramonium</name>
    <name type="common">Jimsonweed</name>
    <name type="synonym">Common thornapple</name>
    <dbReference type="NCBI Taxonomy" id="4076"/>
    <lineage>
        <taxon>Eukaryota</taxon>
        <taxon>Viridiplantae</taxon>
        <taxon>Streptophyta</taxon>
        <taxon>Embryophyta</taxon>
        <taxon>Tracheophyta</taxon>
        <taxon>Spermatophyta</taxon>
        <taxon>Magnoliopsida</taxon>
        <taxon>eudicotyledons</taxon>
        <taxon>Gunneridae</taxon>
        <taxon>Pentapetalae</taxon>
        <taxon>asterids</taxon>
        <taxon>lamiids</taxon>
        <taxon>Solanales</taxon>
        <taxon>Solanaceae</taxon>
        <taxon>Solanoideae</taxon>
        <taxon>Datureae</taxon>
        <taxon>Datura</taxon>
    </lineage>
</organism>
<dbReference type="PROSITE" id="PS50275">
    <property type="entry name" value="SAC"/>
    <property type="match status" value="1"/>
</dbReference>
<evidence type="ECO:0000256" key="3">
    <source>
        <dbReference type="ARBA" id="ARBA00022801"/>
    </source>
</evidence>
<keyword evidence="2" id="KW-0926">Vacuole</keyword>
<evidence type="ECO:0000256" key="2">
    <source>
        <dbReference type="ARBA" id="ARBA00022554"/>
    </source>
</evidence>
<evidence type="ECO:0000256" key="6">
    <source>
        <dbReference type="ARBA" id="ARBA00023464"/>
    </source>
</evidence>
<comment type="catalytic activity">
    <reaction evidence="5">
        <text>a 1,2-diacyl-sn-glycero-3-phospho-(1D-myo-inositol-3,5-bisphosphate) + H2O = a 1,2-diacyl-sn-glycero-3-phospho-(1D-myo-inositol-3-phosphate) + phosphate</text>
        <dbReference type="Rhea" id="RHEA:32955"/>
        <dbReference type="ChEBI" id="CHEBI:15377"/>
        <dbReference type="ChEBI" id="CHEBI:43474"/>
        <dbReference type="ChEBI" id="CHEBI:57923"/>
        <dbReference type="ChEBI" id="CHEBI:58088"/>
    </reaction>
</comment>
<protein>
    <submittedName>
        <fullName evidence="9">Suppressor of actin mutation</fullName>
    </submittedName>
</protein>
<dbReference type="EMBL" id="JACEIK010000770">
    <property type="protein sequence ID" value="MCD7462004.1"/>
    <property type="molecule type" value="Genomic_DNA"/>
</dbReference>
<sequence length="291" mass="33891">MEACDMEQPSQQHQQEQDLFSPPAPPSPIPEGFMQKFRLYQTLSKFYMIGRDKSRTYWRVLKIDRTEPSELNIREDSTTYTEHECSDLLRRIHEGNRSTGGLKFVTTCYGIVGFIKFLGPYYMLLITKRRQIGAICGHIVYAITQCEMIPLPNAAARSKMVNCKSENRYRKLLCMVDLTKDFFFSYSYHVMRSLQQNMCNNETGPDLYDTMFVWNEYLTRGIEISLHNTVWTVALVYGFFKQVTLSLWTGLQVDFDSKAFTSLPTVPGVMVLEEKTLWKTKYYLELLILDG</sequence>
<reference evidence="9 10" key="1">
    <citation type="journal article" date="2021" name="BMC Genomics">
        <title>Datura genome reveals duplications of psychoactive alkaloid biosynthetic genes and high mutation rate following tissue culture.</title>
        <authorList>
            <person name="Rajewski A."/>
            <person name="Carter-House D."/>
            <person name="Stajich J."/>
            <person name="Litt A."/>
        </authorList>
    </citation>
    <scope>NUCLEOTIDE SEQUENCE [LARGE SCALE GENOMIC DNA]</scope>
    <source>
        <strain evidence="9">AR-01</strain>
    </source>
</reference>
<dbReference type="InterPro" id="IPR043573">
    <property type="entry name" value="Fig4-like"/>
</dbReference>
<dbReference type="Pfam" id="PF02383">
    <property type="entry name" value="Syja_N"/>
    <property type="match status" value="1"/>
</dbReference>
<evidence type="ECO:0000256" key="1">
    <source>
        <dbReference type="ARBA" id="ARBA00004148"/>
    </source>
</evidence>
<comment type="subcellular location">
    <subcellularLocation>
        <location evidence="1">Vacuole membrane</location>
        <topology evidence="1">Peripheral membrane protein</topology>
    </subcellularLocation>
</comment>
<feature type="domain" description="SAC" evidence="8">
    <location>
        <begin position="173"/>
        <end position="247"/>
    </location>
</feature>
<dbReference type="Proteomes" id="UP000823775">
    <property type="component" value="Unassembled WGS sequence"/>
</dbReference>
<feature type="region of interest" description="Disordered" evidence="7">
    <location>
        <begin position="1"/>
        <end position="25"/>
    </location>
</feature>
<keyword evidence="3" id="KW-0378">Hydrolase</keyword>
<evidence type="ECO:0000313" key="9">
    <source>
        <dbReference type="EMBL" id="MCD7462004.1"/>
    </source>
</evidence>
<evidence type="ECO:0000256" key="7">
    <source>
        <dbReference type="SAM" id="MobiDB-lite"/>
    </source>
</evidence>
<gene>
    <name evidence="9" type="primary">SAC2</name>
    <name evidence="9" type="ORF">HAX54_047571</name>
</gene>
<keyword evidence="10" id="KW-1185">Reference proteome</keyword>